<evidence type="ECO:0000256" key="2">
    <source>
        <dbReference type="ARBA" id="ARBA00023268"/>
    </source>
</evidence>
<dbReference type="EC" id="2.3.1.-" evidence="5"/>
<keyword evidence="6" id="KW-1185">Reference proteome</keyword>
<reference evidence="5 6" key="1">
    <citation type="submission" date="2024-09" db="EMBL/GenBank/DDBJ databases">
        <title>The Natural Products Discovery Center: Release of the First 8490 Sequenced Strains for Exploring Actinobacteria Biosynthetic Diversity.</title>
        <authorList>
            <person name="Kalkreuter E."/>
            <person name="Kautsar S.A."/>
            <person name="Yang D."/>
            <person name="Bader C.D."/>
            <person name="Teijaro C.N."/>
            <person name="Fluegel L."/>
            <person name="Davis C.M."/>
            <person name="Simpson J.R."/>
            <person name="Lauterbach L."/>
            <person name="Steele A.D."/>
            <person name="Gui C."/>
            <person name="Meng S."/>
            <person name="Li G."/>
            <person name="Viehrig K."/>
            <person name="Ye F."/>
            <person name="Su P."/>
            <person name="Kiefer A.F."/>
            <person name="Nichols A."/>
            <person name="Cepeda A.J."/>
            <person name="Yan W."/>
            <person name="Fan B."/>
            <person name="Jiang Y."/>
            <person name="Adhikari A."/>
            <person name="Zheng C.-J."/>
            <person name="Schuster L."/>
            <person name="Cowan T.M."/>
            <person name="Smanski M.J."/>
            <person name="Chevrette M.G."/>
            <person name="De Carvalho L.P.S."/>
            <person name="Shen B."/>
        </authorList>
    </citation>
    <scope>NUCLEOTIDE SEQUENCE [LARGE SCALE GENOMIC DNA]</scope>
    <source>
        <strain evidence="5 6">NPDC059500</strain>
    </source>
</reference>
<gene>
    <name evidence="5" type="ORF">ACFW88_36365</name>
</gene>
<dbReference type="InterPro" id="IPR016036">
    <property type="entry name" value="Malonyl_transacylase_ACP-bd"/>
</dbReference>
<dbReference type="SMART" id="SM00827">
    <property type="entry name" value="PKS_AT"/>
    <property type="match status" value="1"/>
</dbReference>
<dbReference type="GO" id="GO:0016746">
    <property type="term" value="F:acyltransferase activity"/>
    <property type="evidence" value="ECO:0007669"/>
    <property type="project" value="UniProtKB-KW"/>
</dbReference>
<dbReference type="Pfam" id="PF00698">
    <property type="entry name" value="Acyl_transf_1"/>
    <property type="match status" value="1"/>
</dbReference>
<dbReference type="SUPFAM" id="SSF52151">
    <property type="entry name" value="FabD/lysophospholipase-like"/>
    <property type="match status" value="1"/>
</dbReference>
<keyword evidence="2" id="KW-0511">Multifunctional enzyme</keyword>
<accession>A0ABW6HGZ8</accession>
<dbReference type="RefSeq" id="WP_381843580.1">
    <property type="nucleotide sequence ID" value="NZ_JBHYTS010000163.1"/>
</dbReference>
<evidence type="ECO:0000313" key="5">
    <source>
        <dbReference type="EMBL" id="MFE1755941.1"/>
    </source>
</evidence>
<feature type="domain" description="Malonyl-CoA:ACP transacylase (MAT)" evidence="4">
    <location>
        <begin position="35"/>
        <end position="333"/>
    </location>
</feature>
<dbReference type="InterPro" id="IPR014043">
    <property type="entry name" value="Acyl_transferase_dom"/>
</dbReference>
<evidence type="ECO:0000313" key="6">
    <source>
        <dbReference type="Proteomes" id="UP001599756"/>
    </source>
</evidence>
<keyword evidence="3 5" id="KW-0012">Acyltransferase</keyword>
<dbReference type="PANTHER" id="PTHR43775">
    <property type="entry name" value="FATTY ACID SYNTHASE"/>
    <property type="match status" value="1"/>
</dbReference>
<organism evidence="5 6">
    <name type="scientific">Streptomyces anandii</name>
    <dbReference type="NCBI Taxonomy" id="285454"/>
    <lineage>
        <taxon>Bacteria</taxon>
        <taxon>Bacillati</taxon>
        <taxon>Actinomycetota</taxon>
        <taxon>Actinomycetes</taxon>
        <taxon>Kitasatosporales</taxon>
        <taxon>Streptomycetaceae</taxon>
        <taxon>Streptomyces</taxon>
    </lineage>
</organism>
<proteinExistence type="predicted"/>
<feature type="non-terminal residue" evidence="5">
    <location>
        <position position="416"/>
    </location>
</feature>
<dbReference type="Gene3D" id="3.30.70.3290">
    <property type="match status" value="1"/>
</dbReference>
<evidence type="ECO:0000259" key="4">
    <source>
        <dbReference type="SMART" id="SM00827"/>
    </source>
</evidence>
<dbReference type="Gene3D" id="3.40.366.10">
    <property type="entry name" value="Malonyl-Coenzyme A Acyl Carrier Protein, domain 2"/>
    <property type="match status" value="1"/>
</dbReference>
<comment type="caution">
    <text evidence="5">The sequence shown here is derived from an EMBL/GenBank/DDBJ whole genome shotgun (WGS) entry which is preliminary data.</text>
</comment>
<dbReference type="SUPFAM" id="SSF55048">
    <property type="entry name" value="Probable ACP-binding domain of malonyl-CoA ACP transacylase"/>
    <property type="match status" value="1"/>
</dbReference>
<protein>
    <submittedName>
        <fullName evidence="5">Acyltransferase domain-containing protein</fullName>
        <ecNumber evidence="5">2.3.1.-</ecNumber>
    </submittedName>
</protein>
<feature type="non-terminal residue" evidence="5">
    <location>
        <position position="1"/>
    </location>
</feature>
<dbReference type="PANTHER" id="PTHR43775:SF51">
    <property type="entry name" value="INACTIVE PHENOLPHTHIOCEROL SYNTHESIS POLYKETIDE SYNTHASE TYPE I PKS1-RELATED"/>
    <property type="match status" value="1"/>
</dbReference>
<keyword evidence="1 5" id="KW-0808">Transferase</keyword>
<dbReference type="InterPro" id="IPR050091">
    <property type="entry name" value="PKS_NRPS_Biosynth_Enz"/>
</dbReference>
<dbReference type="InterPro" id="IPR016035">
    <property type="entry name" value="Acyl_Trfase/lysoPLipase"/>
</dbReference>
<name>A0ABW6HGZ8_9ACTN</name>
<evidence type="ECO:0000256" key="3">
    <source>
        <dbReference type="ARBA" id="ARBA00023315"/>
    </source>
</evidence>
<dbReference type="EMBL" id="JBHYTS010000163">
    <property type="protein sequence ID" value="MFE1755941.1"/>
    <property type="molecule type" value="Genomic_DNA"/>
</dbReference>
<evidence type="ECO:0000256" key="1">
    <source>
        <dbReference type="ARBA" id="ARBA00022679"/>
    </source>
</evidence>
<dbReference type="InterPro" id="IPR001227">
    <property type="entry name" value="Ac_transferase_dom_sf"/>
</dbReference>
<dbReference type="Proteomes" id="UP001599756">
    <property type="component" value="Unassembled WGS sequence"/>
</dbReference>
<sequence length="416" mass="43222">VLDGLNGLGALAEGRESAGVVRGSAAGVDGRAVFVFPGQGSQWAGMAAELLESSPVFAERMAECAMALDAFVDWSLTDVLREADAEAWLGQVDVVQPVLWAVMVSLAEVWRSHGVEPAAVIGHSQGEIAAACVAGALSLQDAAKVVALRSKAIRALSGRGGMVSVSLSADEVGERLSAWGGRLSVAAVNGPAVVVVSGDADALDELLAACQAEGVRARRVAVDYASHCAHVEEIEDVLLRELAGIAPQPSTVPFYSTVTAGVLDTSSLDAGYWYRNLRQTVRFAETLRALLDDGFRLFVESSAHPVLTMGVEQTAETHINTPVTAVGSLRRGEGGLTRFLTSAAEAFVGGAAVDWAGVFTGTGARRVDLPTYAFQRQRFWLESEAVGAGDVRSVGLVSADHPLLGAAVSLPDSGGV</sequence>